<dbReference type="InterPro" id="IPR002509">
    <property type="entry name" value="NODB_dom"/>
</dbReference>
<dbReference type="CDD" id="cd10917">
    <property type="entry name" value="CE4_NodB_like_6s_7s"/>
    <property type="match status" value="1"/>
</dbReference>
<dbReference type="Pfam" id="PF16957">
    <property type="entry name" value="Mal_decarbox_Al"/>
    <property type="match status" value="1"/>
</dbReference>
<feature type="domain" description="NodB homology" evidence="2">
    <location>
        <begin position="42"/>
        <end position="258"/>
    </location>
</feature>
<sequence>MIKFVLKAFCVLTIAASLSACISAPIPLTAKTAAQLQQQPPVRFLLTFDDGPSASTFYNPSITVLDSLADNPLQSGIKAVFFVQTGATGAGNSDQGRAIMHRQHEEGHLLGFHTATPHHTNHRSLSDEELEQSLTQGCAIIASITGVPTTLLRPPFWNYDKRTFSAYQRHHLQVLLTDLSANDGKIWGYNFSLRRRSNMVSQLSQVRERIAAGELPAVDGVIPVVVTFHDLNRYTARHAREYLQILVDSAGQTGVRLADKPFYIEPLFTRDPRHIKPVHVLMAMMAIRGIYEKHNVQSLNHGIGFNTAAIELILPTYGESLGLKGKICRNWTLNPHPTLIPAIESGWVESVHCFGTELGMENYIAARPDVFFTGRDGSLRSNRQLCQLAGQYAVDLFIGATLQVDGDGHSSTVTRGRLAGFGGAPNMGHDPRGRRHATPAWLDMRQQHDDGPAAYLERGKKLVVQMVETFQEGGKPTFVETLDAVEVAKKSGMPLAPIMIYGDDVTHLLTEEGIAYLYKARSLEERQAMIAAVAGVTVIGLRHNPKDTARMRREGLIALPEDLGIRRTDASRELLAAKSIADLVQWSGGLYNPPAKFRSW</sequence>
<dbReference type="GO" id="GO:0016810">
    <property type="term" value="F:hydrolase activity, acting on carbon-nitrogen (but not peptide) bonds"/>
    <property type="evidence" value="ECO:0007669"/>
    <property type="project" value="InterPro"/>
</dbReference>
<dbReference type="PANTHER" id="PTHR43293">
    <property type="entry name" value="ACETATE COA-TRANSFERASE YDIF"/>
    <property type="match status" value="1"/>
</dbReference>
<gene>
    <name evidence="3" type="ORF">ALP24_01904</name>
</gene>
<name>A0A3M5WB22_PSEAP</name>
<accession>A0A3M5WB22</accession>
<proteinExistence type="predicted"/>
<dbReference type="InterPro" id="IPR005777">
    <property type="entry name" value="MadA"/>
</dbReference>
<keyword evidence="1" id="KW-0732">Signal</keyword>
<protein>
    <submittedName>
        <fullName evidence="3">Malonate decarboxylase subunit alpha</fullName>
    </submittedName>
</protein>
<dbReference type="InterPro" id="IPR011330">
    <property type="entry name" value="Glyco_hydro/deAcase_b/a-brl"/>
</dbReference>
<evidence type="ECO:0000313" key="4">
    <source>
        <dbReference type="Proteomes" id="UP000274315"/>
    </source>
</evidence>
<dbReference type="PROSITE" id="PS51677">
    <property type="entry name" value="NODB"/>
    <property type="match status" value="1"/>
</dbReference>
<comment type="caution">
    <text evidence="3">The sequence shown here is derived from an EMBL/GenBank/DDBJ whole genome shotgun (WGS) entry which is preliminary data.</text>
</comment>
<dbReference type="AlphaFoldDB" id="A0A3M5WB22"/>
<dbReference type="SUPFAM" id="SSF88713">
    <property type="entry name" value="Glycoside hydrolase/deacetylase"/>
    <property type="match status" value="1"/>
</dbReference>
<dbReference type="Proteomes" id="UP000274315">
    <property type="component" value="Unassembled WGS sequence"/>
</dbReference>
<feature type="chain" id="PRO_5018099501" evidence="1">
    <location>
        <begin position="21"/>
        <end position="600"/>
    </location>
</feature>
<dbReference type="SUPFAM" id="SSF100950">
    <property type="entry name" value="NagB/RpiA/CoA transferase-like"/>
    <property type="match status" value="1"/>
</dbReference>
<feature type="signal peptide" evidence="1">
    <location>
        <begin position="1"/>
        <end position="20"/>
    </location>
</feature>
<dbReference type="PANTHER" id="PTHR43293:SF2">
    <property type="entry name" value="MALONATE DECARBOXYLASE ALPHA SUBUNIT"/>
    <property type="match status" value="1"/>
</dbReference>
<dbReference type="PROSITE" id="PS51257">
    <property type="entry name" value="PROKAR_LIPOPROTEIN"/>
    <property type="match status" value="1"/>
</dbReference>
<dbReference type="EMBL" id="RBUF01000808">
    <property type="protein sequence ID" value="RMU66813.1"/>
    <property type="molecule type" value="Genomic_DNA"/>
</dbReference>
<evidence type="ECO:0000313" key="3">
    <source>
        <dbReference type="EMBL" id="RMU66813.1"/>
    </source>
</evidence>
<reference evidence="3 4" key="1">
    <citation type="submission" date="2018-08" db="EMBL/GenBank/DDBJ databases">
        <title>Recombination of ecologically and evolutionarily significant loci maintains genetic cohesion in the Pseudomonas syringae species complex.</title>
        <authorList>
            <person name="Dillon M."/>
            <person name="Thakur S."/>
            <person name="Almeida R.N.D."/>
            <person name="Weir B.S."/>
            <person name="Guttman D.S."/>
        </authorList>
    </citation>
    <scope>NUCLEOTIDE SEQUENCE [LARGE SCALE GENOMIC DNA]</scope>
    <source>
        <strain evidence="3 4">ICMP 11935</strain>
    </source>
</reference>
<dbReference type="GO" id="GO:0016740">
    <property type="term" value="F:transferase activity"/>
    <property type="evidence" value="ECO:0007669"/>
    <property type="project" value="InterPro"/>
</dbReference>
<dbReference type="InterPro" id="IPR037171">
    <property type="entry name" value="NagB/RpiA_transferase-like"/>
</dbReference>
<dbReference type="Pfam" id="PF01522">
    <property type="entry name" value="Polysacc_deac_1"/>
    <property type="match status" value="1"/>
</dbReference>
<evidence type="ECO:0000256" key="1">
    <source>
        <dbReference type="SAM" id="SignalP"/>
    </source>
</evidence>
<evidence type="ECO:0000259" key="2">
    <source>
        <dbReference type="PROSITE" id="PS51677"/>
    </source>
</evidence>
<organism evidence="3 4">
    <name type="scientific">Pseudomonas syringae pv. aptata</name>
    <dbReference type="NCBI Taxonomy" id="83167"/>
    <lineage>
        <taxon>Bacteria</taxon>
        <taxon>Pseudomonadati</taxon>
        <taxon>Pseudomonadota</taxon>
        <taxon>Gammaproteobacteria</taxon>
        <taxon>Pseudomonadales</taxon>
        <taxon>Pseudomonadaceae</taxon>
        <taxon>Pseudomonas</taxon>
        <taxon>Pseudomonas syringae</taxon>
    </lineage>
</organism>
<dbReference type="Gene3D" id="3.20.20.370">
    <property type="entry name" value="Glycoside hydrolase/deacetylase"/>
    <property type="match status" value="1"/>
</dbReference>
<dbReference type="GO" id="GO:0005975">
    <property type="term" value="P:carbohydrate metabolic process"/>
    <property type="evidence" value="ECO:0007669"/>
    <property type="project" value="InterPro"/>
</dbReference>